<dbReference type="eggNOG" id="COG0332">
    <property type="taxonomic scope" value="Bacteria"/>
</dbReference>
<evidence type="ECO:0000256" key="3">
    <source>
        <dbReference type="ARBA" id="ARBA00012333"/>
    </source>
</evidence>
<evidence type="ECO:0000256" key="5">
    <source>
        <dbReference type="ARBA" id="ARBA00022516"/>
    </source>
</evidence>
<keyword evidence="10 13" id="KW-0511">Multifunctional enzyme</keyword>
<dbReference type="HAMAP" id="MF_01815">
    <property type="entry name" value="FabH"/>
    <property type="match status" value="1"/>
</dbReference>
<dbReference type="FunFam" id="3.40.47.10:FF:000004">
    <property type="entry name" value="3-oxoacyl-[acyl-carrier-protein] synthase 3"/>
    <property type="match status" value="1"/>
</dbReference>
<evidence type="ECO:0000313" key="16">
    <source>
        <dbReference type="EMBL" id="ADV83885.1"/>
    </source>
</evidence>
<dbReference type="InterPro" id="IPR013747">
    <property type="entry name" value="ACP_syn_III_C"/>
</dbReference>
<dbReference type="KEGG" id="tsa:AciPR4_3127"/>
<feature type="region of interest" description="ACP-binding" evidence="13">
    <location>
        <begin position="264"/>
        <end position="268"/>
    </location>
</feature>
<keyword evidence="7 13" id="KW-0276">Fatty acid metabolism</keyword>
<sequence>MSLTLKVRVPVRAKISAVGTYVPPKLLTNADLEKMVDTNDQWIQERTGIRERHIVDPGVATSDLAVEAAKRCLAMRGIDASEIDAILVATVTPDMTFPATACLVQNKLGAPHAWGFDLSAACSGFVYALQVGAKFVESGAHKKVLVIGADVMSSIIDYTDRSTCILFGDGAGCVLLEPCEGDEVGLVDFWHEVDGSGGASLNMLGGGSLHPTSQETLDKRMHYIHQDGQAVYKFAVRKMAEAAEKILERNGIEGSELACFIPHQANKRIILSTAERLGMPVDSVIINIDRYGNTTAATIPLAIGTALEEGRLKKGGLVLLASVGAGFTVGATLLQWEF</sequence>
<evidence type="ECO:0000256" key="13">
    <source>
        <dbReference type="HAMAP-Rule" id="MF_01815"/>
    </source>
</evidence>
<evidence type="ECO:0000256" key="4">
    <source>
        <dbReference type="ARBA" id="ARBA00022490"/>
    </source>
</evidence>
<comment type="subcellular location">
    <subcellularLocation>
        <location evidence="13">Cytoplasm</location>
    </subcellularLocation>
</comment>
<dbReference type="GO" id="GO:0005737">
    <property type="term" value="C:cytoplasm"/>
    <property type="evidence" value="ECO:0007669"/>
    <property type="project" value="UniProtKB-SubCell"/>
</dbReference>
<evidence type="ECO:0000313" key="17">
    <source>
        <dbReference type="Proteomes" id="UP000006844"/>
    </source>
</evidence>
<evidence type="ECO:0000259" key="14">
    <source>
        <dbReference type="Pfam" id="PF08541"/>
    </source>
</evidence>
<dbReference type="HOGENOM" id="CLU_039592_3_1_0"/>
<evidence type="ECO:0000256" key="9">
    <source>
        <dbReference type="ARBA" id="ARBA00023160"/>
    </source>
</evidence>
<dbReference type="InterPro" id="IPR013751">
    <property type="entry name" value="ACP_syn_III_N"/>
</dbReference>
<dbReference type="InterPro" id="IPR016039">
    <property type="entry name" value="Thiolase-like"/>
</dbReference>
<dbReference type="EC" id="2.3.1.180" evidence="3 13"/>
<dbReference type="PANTHER" id="PTHR34069:SF2">
    <property type="entry name" value="BETA-KETOACYL-[ACYL-CARRIER-PROTEIN] SYNTHASE III"/>
    <property type="match status" value="1"/>
</dbReference>
<dbReference type="GO" id="GO:0033818">
    <property type="term" value="F:beta-ketoacyl-acyl-carrier-protein synthase III activity"/>
    <property type="evidence" value="ECO:0007669"/>
    <property type="project" value="UniProtKB-UniRule"/>
</dbReference>
<dbReference type="CDD" id="cd00830">
    <property type="entry name" value="KAS_III"/>
    <property type="match status" value="1"/>
</dbReference>
<dbReference type="SUPFAM" id="SSF53901">
    <property type="entry name" value="Thiolase-like"/>
    <property type="match status" value="1"/>
</dbReference>
<feature type="active site" evidence="13">
    <location>
        <position position="263"/>
    </location>
</feature>
<dbReference type="GO" id="GO:0006633">
    <property type="term" value="P:fatty acid biosynthetic process"/>
    <property type="evidence" value="ECO:0007669"/>
    <property type="project" value="UniProtKB-UniRule"/>
</dbReference>
<dbReference type="Gene3D" id="3.40.47.10">
    <property type="match status" value="1"/>
</dbReference>
<feature type="domain" description="Beta-ketoacyl-[acyl-carrier-protein] synthase III N-terminal" evidence="15">
    <location>
        <begin position="116"/>
        <end position="189"/>
    </location>
</feature>
<evidence type="ECO:0000256" key="12">
    <source>
        <dbReference type="ARBA" id="ARBA00051096"/>
    </source>
</evidence>
<comment type="catalytic activity">
    <reaction evidence="12">
        <text>malonyl-[ACP] + acetyl-CoA + H(+) = 3-oxobutanoyl-[ACP] + CO2 + CoA</text>
        <dbReference type="Rhea" id="RHEA:12080"/>
        <dbReference type="Rhea" id="RHEA-COMP:9623"/>
        <dbReference type="Rhea" id="RHEA-COMP:9625"/>
        <dbReference type="ChEBI" id="CHEBI:15378"/>
        <dbReference type="ChEBI" id="CHEBI:16526"/>
        <dbReference type="ChEBI" id="CHEBI:57287"/>
        <dbReference type="ChEBI" id="CHEBI:57288"/>
        <dbReference type="ChEBI" id="CHEBI:78449"/>
        <dbReference type="ChEBI" id="CHEBI:78450"/>
        <dbReference type="EC" id="2.3.1.180"/>
    </reaction>
    <physiologicalReaction direction="left-to-right" evidence="12">
        <dbReference type="Rhea" id="RHEA:12081"/>
    </physiologicalReaction>
</comment>
<dbReference type="Proteomes" id="UP000006844">
    <property type="component" value="Chromosome"/>
</dbReference>
<protein>
    <recommendedName>
        <fullName evidence="3 13">Beta-ketoacyl-[acyl-carrier-protein] synthase III</fullName>
        <shortName evidence="13">Beta-ketoacyl-ACP synthase III</shortName>
        <shortName evidence="13">KAS III</shortName>
        <ecNumber evidence="3 13">2.3.1.180</ecNumber>
    </recommendedName>
    <alternativeName>
        <fullName evidence="13">3-oxoacyl-[acyl-carrier-protein] synthase 3</fullName>
    </alternativeName>
    <alternativeName>
        <fullName evidence="13">3-oxoacyl-[acyl-carrier-protein] synthase III</fullName>
    </alternativeName>
</protein>
<comment type="domain">
    <text evidence="13">The last Arg residue of the ACP-binding site is essential for the weak association between ACP/AcpP and FabH.</text>
</comment>
<feature type="active site" evidence="13">
    <location>
        <position position="293"/>
    </location>
</feature>
<accession>E8V6T3</accession>
<evidence type="ECO:0000256" key="1">
    <source>
        <dbReference type="ARBA" id="ARBA00005194"/>
    </source>
</evidence>
<dbReference type="GO" id="GO:0004315">
    <property type="term" value="F:3-oxoacyl-[acyl-carrier-protein] synthase activity"/>
    <property type="evidence" value="ECO:0007669"/>
    <property type="project" value="InterPro"/>
</dbReference>
<reference evidence="16 17" key="1">
    <citation type="journal article" date="2012" name="Stand. Genomic Sci.">
        <title>Complete genome sequence of Terriglobus saanensis type strain SP1PR4(T), an Acidobacteria from tundra soil.</title>
        <authorList>
            <person name="Rawat S.R."/>
            <person name="Mannisto M.K."/>
            <person name="Starovoytov V."/>
            <person name="Goodwin L."/>
            <person name="Nolan M."/>
            <person name="Hauser L."/>
            <person name="Land M."/>
            <person name="Davenport K.W."/>
            <person name="Woyke T."/>
            <person name="Haggblom M.M."/>
        </authorList>
    </citation>
    <scope>NUCLEOTIDE SEQUENCE</scope>
    <source>
        <strain evidence="17">ATCC BAA-1853 / DSM 23119 / SP1PR4</strain>
    </source>
</reference>
<comment type="subunit">
    <text evidence="13">Homodimer.</text>
</comment>
<organism evidence="16 17">
    <name type="scientific">Terriglobus saanensis (strain ATCC BAA-1853 / DSM 23119 / SP1PR4)</name>
    <dbReference type="NCBI Taxonomy" id="401053"/>
    <lineage>
        <taxon>Bacteria</taxon>
        <taxon>Pseudomonadati</taxon>
        <taxon>Acidobacteriota</taxon>
        <taxon>Terriglobia</taxon>
        <taxon>Terriglobales</taxon>
        <taxon>Acidobacteriaceae</taxon>
        <taxon>Terriglobus</taxon>
    </lineage>
</organism>
<dbReference type="EMBL" id="CP002467">
    <property type="protein sequence ID" value="ADV83885.1"/>
    <property type="molecule type" value="Genomic_DNA"/>
</dbReference>
<keyword evidence="8 13" id="KW-0443">Lipid metabolism</keyword>
<dbReference type="AlphaFoldDB" id="E8V6T3"/>
<dbReference type="GO" id="GO:0044550">
    <property type="term" value="P:secondary metabolite biosynthetic process"/>
    <property type="evidence" value="ECO:0007669"/>
    <property type="project" value="TreeGrafter"/>
</dbReference>
<evidence type="ECO:0000256" key="10">
    <source>
        <dbReference type="ARBA" id="ARBA00023268"/>
    </source>
</evidence>
<keyword evidence="6 13" id="KW-0808">Transferase</keyword>
<evidence type="ECO:0000256" key="6">
    <source>
        <dbReference type="ARBA" id="ARBA00022679"/>
    </source>
</evidence>
<dbReference type="STRING" id="401053.AciPR4_3127"/>
<evidence type="ECO:0000256" key="2">
    <source>
        <dbReference type="ARBA" id="ARBA00008642"/>
    </source>
</evidence>
<feature type="domain" description="Beta-ketoacyl-[acyl-carrier-protein] synthase III C-terminal" evidence="14">
    <location>
        <begin position="247"/>
        <end position="336"/>
    </location>
</feature>
<gene>
    <name evidence="13" type="primary">fabH</name>
    <name evidence="16" type="ordered locus">AciPR4_3127</name>
</gene>
<evidence type="ECO:0000256" key="7">
    <source>
        <dbReference type="ARBA" id="ARBA00022832"/>
    </source>
</evidence>
<keyword evidence="17" id="KW-1185">Reference proteome</keyword>
<feature type="active site" evidence="13">
    <location>
        <position position="122"/>
    </location>
</feature>
<dbReference type="UniPathway" id="UPA00094"/>
<dbReference type="NCBIfam" id="NF006829">
    <property type="entry name" value="PRK09352.1"/>
    <property type="match status" value="1"/>
</dbReference>
<dbReference type="Pfam" id="PF08541">
    <property type="entry name" value="ACP_syn_III_C"/>
    <property type="match status" value="1"/>
</dbReference>
<keyword evidence="4 13" id="KW-0963">Cytoplasm</keyword>
<keyword evidence="11 13" id="KW-0012">Acyltransferase</keyword>
<dbReference type="Pfam" id="PF08545">
    <property type="entry name" value="ACP_syn_III"/>
    <property type="match status" value="1"/>
</dbReference>
<evidence type="ECO:0000259" key="15">
    <source>
        <dbReference type="Pfam" id="PF08545"/>
    </source>
</evidence>
<evidence type="ECO:0000256" key="8">
    <source>
        <dbReference type="ARBA" id="ARBA00023098"/>
    </source>
</evidence>
<evidence type="ECO:0000256" key="11">
    <source>
        <dbReference type="ARBA" id="ARBA00023315"/>
    </source>
</evidence>
<proteinExistence type="inferred from homology"/>
<dbReference type="InterPro" id="IPR004655">
    <property type="entry name" value="FabH"/>
</dbReference>
<comment type="pathway">
    <text evidence="1 13">Lipid metabolism; fatty acid biosynthesis.</text>
</comment>
<keyword evidence="9 13" id="KW-0275">Fatty acid biosynthesis</keyword>
<name>E8V6T3_TERSS</name>
<dbReference type="PANTHER" id="PTHR34069">
    <property type="entry name" value="3-OXOACYL-[ACYL-CARRIER-PROTEIN] SYNTHASE 3"/>
    <property type="match status" value="1"/>
</dbReference>
<dbReference type="RefSeq" id="WP_013569616.1">
    <property type="nucleotide sequence ID" value="NC_014963.1"/>
</dbReference>
<keyword evidence="5 13" id="KW-0444">Lipid biosynthesis</keyword>
<comment type="function">
    <text evidence="13">Catalyzes the condensation reaction of fatty acid synthesis by the addition to an acyl acceptor of two carbons from malonyl-ACP. Catalyzes the first condensation reaction which initiates fatty acid synthesis and may therefore play a role in governing the total rate of fatty acid production. Possesses both acetoacetyl-ACP synthase and acetyl transacylase activities. Its substrate specificity determines the biosynthesis of branched-chain and/or straight-chain of fatty acids.</text>
</comment>
<comment type="similarity">
    <text evidence="2 13">Belongs to the thiolase-like superfamily. FabH family.</text>
</comment>
<dbReference type="NCBIfam" id="TIGR00747">
    <property type="entry name" value="fabH"/>
    <property type="match status" value="1"/>
</dbReference>